<dbReference type="InParanoid" id="A0A6L2QAD9"/>
<dbReference type="EMBL" id="BLKM01002924">
    <property type="protein sequence ID" value="GFG40980.1"/>
    <property type="molecule type" value="Genomic_DNA"/>
</dbReference>
<dbReference type="AlphaFoldDB" id="A0A6L2QAD9"/>
<evidence type="ECO:0000313" key="2">
    <source>
        <dbReference type="Proteomes" id="UP000502823"/>
    </source>
</evidence>
<name>A0A6L2QAD9_COPFO</name>
<organism evidence="1 2">
    <name type="scientific">Coptotermes formosanus</name>
    <name type="common">Formosan subterranean termite</name>
    <dbReference type="NCBI Taxonomy" id="36987"/>
    <lineage>
        <taxon>Eukaryota</taxon>
        <taxon>Metazoa</taxon>
        <taxon>Ecdysozoa</taxon>
        <taxon>Arthropoda</taxon>
        <taxon>Hexapoda</taxon>
        <taxon>Insecta</taxon>
        <taxon>Pterygota</taxon>
        <taxon>Neoptera</taxon>
        <taxon>Polyneoptera</taxon>
        <taxon>Dictyoptera</taxon>
        <taxon>Blattodea</taxon>
        <taxon>Blattoidea</taxon>
        <taxon>Termitoidae</taxon>
        <taxon>Rhinotermitidae</taxon>
        <taxon>Coptotermes</taxon>
    </lineage>
</organism>
<protein>
    <recommendedName>
        <fullName evidence="3">Ig-like domain-containing protein</fullName>
    </recommendedName>
</protein>
<accession>A0A6L2QAD9</accession>
<comment type="caution">
    <text evidence="1">The sequence shown here is derived from an EMBL/GenBank/DDBJ whole genome shotgun (WGS) entry which is preliminary data.</text>
</comment>
<evidence type="ECO:0000313" key="1">
    <source>
        <dbReference type="EMBL" id="GFG40980.1"/>
    </source>
</evidence>
<dbReference type="OrthoDB" id="6333371at2759"/>
<evidence type="ECO:0008006" key="3">
    <source>
        <dbReference type="Google" id="ProtNLM"/>
    </source>
</evidence>
<sequence>MTVVGTKYRVSELLTVNCTSQPSLSPPALTFYVNNHAMPQGMVTAWGASAMLRTQLNRSDFSPRGELRLKCVASAMGLYMSSGSIAIWLEEGEPPGHGDKGKRTTGVLFF</sequence>
<dbReference type="Proteomes" id="UP000502823">
    <property type="component" value="Unassembled WGS sequence"/>
</dbReference>
<reference evidence="2" key="1">
    <citation type="submission" date="2020-01" db="EMBL/GenBank/DDBJ databases">
        <title>Draft genome sequence of the Termite Coptotermes fromosanus.</title>
        <authorList>
            <person name="Itakura S."/>
            <person name="Yosikawa Y."/>
            <person name="Umezawa K."/>
        </authorList>
    </citation>
    <scope>NUCLEOTIDE SEQUENCE [LARGE SCALE GENOMIC DNA]</scope>
</reference>
<proteinExistence type="predicted"/>
<keyword evidence="2" id="KW-1185">Reference proteome</keyword>
<gene>
    <name evidence="1" type="ORF">Cfor_02958</name>
</gene>